<accession>A0A7J6B7F0</accession>
<evidence type="ECO:0000313" key="3">
    <source>
        <dbReference type="Proteomes" id="UP000593565"/>
    </source>
</evidence>
<comment type="caution">
    <text evidence="2">The sequence shown here is derived from an EMBL/GenBank/DDBJ whole genome shotgun (WGS) entry which is preliminary data.</text>
</comment>
<feature type="transmembrane region" description="Helical" evidence="1">
    <location>
        <begin position="33"/>
        <end position="56"/>
    </location>
</feature>
<sequence length="148" mass="16577">MEQDSKVCRGSPGERTCTEHPCKSGVWMRRTEVCGAVAVCVTLCLLSLGVCVLVYLRTSELQDRVNSLEKHGEPQHRAWMFLEQVEPVLLNRLDQMLEEKLASRLPKTRETRDVSHACLCPPGRSNHLLLNPTIPAGTHPAFEDLLCS</sequence>
<evidence type="ECO:0000256" key="1">
    <source>
        <dbReference type="SAM" id="Phobius"/>
    </source>
</evidence>
<dbReference type="Proteomes" id="UP000593565">
    <property type="component" value="Unassembled WGS sequence"/>
</dbReference>
<dbReference type="EMBL" id="JAAGNN010000004">
    <property type="protein sequence ID" value="KAF4090309.1"/>
    <property type="molecule type" value="Genomic_DNA"/>
</dbReference>
<proteinExistence type="predicted"/>
<protein>
    <submittedName>
        <fullName evidence="2">Uncharacterized protein</fullName>
    </submittedName>
</protein>
<reference evidence="2 3" key="1">
    <citation type="submission" date="2020-02" db="EMBL/GenBank/DDBJ databases">
        <title>A chromosome-scale genome assembly of the black bullhead catfish (Ameiurus melas).</title>
        <authorList>
            <person name="Wen M."/>
            <person name="Zham M."/>
            <person name="Cabau C."/>
            <person name="Klopp C."/>
            <person name="Donnadieu C."/>
            <person name="Roques C."/>
            <person name="Bouchez O."/>
            <person name="Lampietro C."/>
            <person name="Jouanno E."/>
            <person name="Herpin A."/>
            <person name="Louis A."/>
            <person name="Berthelot C."/>
            <person name="Parey E."/>
            <person name="Roest-Crollius H."/>
            <person name="Braasch I."/>
            <person name="Postlethwait J."/>
            <person name="Robinson-Rechavi M."/>
            <person name="Echchiki A."/>
            <person name="Begum T."/>
            <person name="Montfort J."/>
            <person name="Schartl M."/>
            <person name="Bobe J."/>
            <person name="Guiguen Y."/>
        </authorList>
    </citation>
    <scope>NUCLEOTIDE SEQUENCE [LARGE SCALE GENOMIC DNA]</scope>
    <source>
        <strain evidence="2">M_S1</strain>
        <tissue evidence="2">Blood</tissue>
    </source>
</reference>
<keyword evidence="3" id="KW-1185">Reference proteome</keyword>
<keyword evidence="1" id="KW-0472">Membrane</keyword>
<dbReference type="AlphaFoldDB" id="A0A7J6B7F0"/>
<evidence type="ECO:0000313" key="2">
    <source>
        <dbReference type="EMBL" id="KAF4090309.1"/>
    </source>
</evidence>
<gene>
    <name evidence="2" type="ORF">AMELA_G00050410</name>
</gene>
<name>A0A7J6B7F0_AMEME</name>
<keyword evidence="1" id="KW-1133">Transmembrane helix</keyword>
<organism evidence="2 3">
    <name type="scientific">Ameiurus melas</name>
    <name type="common">Black bullhead</name>
    <name type="synonym">Silurus melas</name>
    <dbReference type="NCBI Taxonomy" id="219545"/>
    <lineage>
        <taxon>Eukaryota</taxon>
        <taxon>Metazoa</taxon>
        <taxon>Chordata</taxon>
        <taxon>Craniata</taxon>
        <taxon>Vertebrata</taxon>
        <taxon>Euteleostomi</taxon>
        <taxon>Actinopterygii</taxon>
        <taxon>Neopterygii</taxon>
        <taxon>Teleostei</taxon>
        <taxon>Ostariophysi</taxon>
        <taxon>Siluriformes</taxon>
        <taxon>Ictaluridae</taxon>
        <taxon>Ameiurus</taxon>
    </lineage>
</organism>
<keyword evidence="1" id="KW-0812">Transmembrane</keyword>